<accession>A0A814BAF3</accession>
<keyword evidence="5 8" id="KW-0472">Membrane</keyword>
<evidence type="ECO:0000313" key="11">
    <source>
        <dbReference type="EMBL" id="CAF1228765.1"/>
    </source>
</evidence>
<feature type="transmembrane region" description="Helical" evidence="8">
    <location>
        <begin position="336"/>
        <end position="358"/>
    </location>
</feature>
<feature type="transmembrane region" description="Helical" evidence="8">
    <location>
        <begin position="22"/>
        <end position="47"/>
    </location>
</feature>
<gene>
    <name evidence="11" type="ORF">JXQ802_LOCUS25830</name>
    <name evidence="10" type="ORF">PYM288_LOCUS10702</name>
</gene>
<dbReference type="PANTHER" id="PTHR24240">
    <property type="entry name" value="OPSIN"/>
    <property type="match status" value="1"/>
</dbReference>
<feature type="transmembrane region" description="Helical" evidence="8">
    <location>
        <begin position="187"/>
        <end position="213"/>
    </location>
</feature>
<evidence type="ECO:0000313" key="13">
    <source>
        <dbReference type="Proteomes" id="UP000663870"/>
    </source>
</evidence>
<dbReference type="InterPro" id="IPR050125">
    <property type="entry name" value="GPCR_opsins"/>
</dbReference>
<feature type="transmembrane region" description="Helical" evidence="8">
    <location>
        <begin position="141"/>
        <end position="160"/>
    </location>
</feature>
<evidence type="ECO:0000313" key="10">
    <source>
        <dbReference type="EMBL" id="CAF0924312.1"/>
    </source>
</evidence>
<evidence type="ECO:0000256" key="5">
    <source>
        <dbReference type="ARBA" id="ARBA00023136"/>
    </source>
</evidence>
<keyword evidence="3 8" id="KW-1133">Transmembrane helix</keyword>
<evidence type="ECO:0000256" key="6">
    <source>
        <dbReference type="ARBA" id="ARBA00023170"/>
    </source>
</evidence>
<evidence type="ECO:0000256" key="3">
    <source>
        <dbReference type="ARBA" id="ARBA00022989"/>
    </source>
</evidence>
<dbReference type="EMBL" id="CAJNOL010000884">
    <property type="protein sequence ID" value="CAF1228765.1"/>
    <property type="molecule type" value="Genomic_DNA"/>
</dbReference>
<feature type="transmembrane region" description="Helical" evidence="8">
    <location>
        <begin position="299"/>
        <end position="324"/>
    </location>
</feature>
<comment type="caution">
    <text evidence="10">The sequence shown here is derived from an EMBL/GenBank/DDBJ whole genome shotgun (WGS) entry which is preliminary data.</text>
</comment>
<reference evidence="10" key="1">
    <citation type="submission" date="2021-02" db="EMBL/GenBank/DDBJ databases">
        <authorList>
            <person name="Nowell W R."/>
        </authorList>
    </citation>
    <scope>NUCLEOTIDE SEQUENCE</scope>
</reference>
<keyword evidence="2 8" id="KW-0812">Transmembrane</keyword>
<dbReference type="AlphaFoldDB" id="A0A814BAF3"/>
<sequence>MASNLTLCVDILFRQVNNFECLISRIIGSILIFVSIISIIFNIRFIYWSLYHRNLHTRHYSLILSMIFSSISETIVMTPSIFIQCLFCHRLCSSFYCQFEGFVSYLNGCVHMFTLMMISFIRYATVFETNTLNLFIGQHSYWTIIICWLFSLIFALPPLFNWNKYIPEGIGFHCGLNWFDRSFSSRIYFILAFTFIYFIPLILLLIINIYIYCKIRSLLYDAKVAQSNVLLNIFYQKHQTSSYSLSSKTKSTIKYKKHSFIRVPNSINRTTRLTIPRTTHMLEMDYLMRLNRLKADRRFALATIFLVSEYLLSWTPYAIVALFYLFNVKYISQQSIFMTVCAFTAKISMILNPIIYLATIKTNVFKSILFCGKCSCCYCRIKSNTLVA</sequence>
<dbReference type="InterPro" id="IPR017452">
    <property type="entry name" value="GPCR_Rhodpsn_7TM"/>
</dbReference>
<dbReference type="InterPro" id="IPR000276">
    <property type="entry name" value="GPCR_Rhodpsn"/>
</dbReference>
<evidence type="ECO:0000256" key="2">
    <source>
        <dbReference type="ARBA" id="ARBA00022692"/>
    </source>
</evidence>
<evidence type="ECO:0000259" key="9">
    <source>
        <dbReference type="PROSITE" id="PS50262"/>
    </source>
</evidence>
<evidence type="ECO:0000256" key="8">
    <source>
        <dbReference type="SAM" id="Phobius"/>
    </source>
</evidence>
<evidence type="ECO:0000256" key="4">
    <source>
        <dbReference type="ARBA" id="ARBA00023040"/>
    </source>
</evidence>
<keyword evidence="7" id="KW-0807">Transducer</keyword>
<evidence type="ECO:0000313" key="12">
    <source>
        <dbReference type="Proteomes" id="UP000663854"/>
    </source>
</evidence>
<dbReference type="EMBL" id="CAJNOH010000170">
    <property type="protein sequence ID" value="CAF0924312.1"/>
    <property type="molecule type" value="Genomic_DNA"/>
</dbReference>
<feature type="transmembrane region" description="Helical" evidence="8">
    <location>
        <begin position="59"/>
        <end position="82"/>
    </location>
</feature>
<dbReference type="GO" id="GO:0016020">
    <property type="term" value="C:membrane"/>
    <property type="evidence" value="ECO:0007669"/>
    <property type="project" value="UniProtKB-SubCell"/>
</dbReference>
<name>A0A814BAF3_9BILA</name>
<evidence type="ECO:0000256" key="1">
    <source>
        <dbReference type="ARBA" id="ARBA00004141"/>
    </source>
</evidence>
<feature type="transmembrane region" description="Helical" evidence="8">
    <location>
        <begin position="102"/>
        <end position="121"/>
    </location>
</feature>
<keyword evidence="4" id="KW-0297">G-protein coupled receptor</keyword>
<keyword evidence="6" id="KW-0675">Receptor</keyword>
<dbReference type="GO" id="GO:0004930">
    <property type="term" value="F:G protein-coupled receptor activity"/>
    <property type="evidence" value="ECO:0007669"/>
    <property type="project" value="UniProtKB-KW"/>
</dbReference>
<dbReference type="PRINTS" id="PR00237">
    <property type="entry name" value="GPCRRHODOPSN"/>
</dbReference>
<organism evidence="10 12">
    <name type="scientific">Rotaria sordida</name>
    <dbReference type="NCBI Taxonomy" id="392033"/>
    <lineage>
        <taxon>Eukaryota</taxon>
        <taxon>Metazoa</taxon>
        <taxon>Spiralia</taxon>
        <taxon>Gnathifera</taxon>
        <taxon>Rotifera</taxon>
        <taxon>Eurotatoria</taxon>
        <taxon>Bdelloidea</taxon>
        <taxon>Philodinida</taxon>
        <taxon>Philodinidae</taxon>
        <taxon>Rotaria</taxon>
    </lineage>
</organism>
<evidence type="ECO:0000256" key="7">
    <source>
        <dbReference type="ARBA" id="ARBA00023224"/>
    </source>
</evidence>
<dbReference type="PROSITE" id="PS50262">
    <property type="entry name" value="G_PROTEIN_RECEP_F1_2"/>
    <property type="match status" value="1"/>
</dbReference>
<dbReference type="Proteomes" id="UP000663854">
    <property type="component" value="Unassembled WGS sequence"/>
</dbReference>
<comment type="subcellular location">
    <subcellularLocation>
        <location evidence="1">Membrane</location>
        <topology evidence="1">Multi-pass membrane protein</topology>
    </subcellularLocation>
</comment>
<dbReference type="Pfam" id="PF00001">
    <property type="entry name" value="7tm_1"/>
    <property type="match status" value="1"/>
</dbReference>
<dbReference type="SUPFAM" id="SSF81321">
    <property type="entry name" value="Family A G protein-coupled receptor-like"/>
    <property type="match status" value="1"/>
</dbReference>
<dbReference type="Gene3D" id="1.20.1070.10">
    <property type="entry name" value="Rhodopsin 7-helix transmembrane proteins"/>
    <property type="match status" value="1"/>
</dbReference>
<keyword evidence="13" id="KW-1185">Reference proteome</keyword>
<protein>
    <recommendedName>
        <fullName evidence="9">G-protein coupled receptors family 1 profile domain-containing protein</fullName>
    </recommendedName>
</protein>
<feature type="domain" description="G-protein coupled receptors family 1 profile" evidence="9">
    <location>
        <begin position="41"/>
        <end position="356"/>
    </location>
</feature>
<proteinExistence type="predicted"/>
<dbReference type="Proteomes" id="UP000663870">
    <property type="component" value="Unassembled WGS sequence"/>
</dbReference>